<evidence type="ECO:0000313" key="2">
    <source>
        <dbReference type="Proteomes" id="UP000010366"/>
    </source>
</evidence>
<name>K9UEE5_CHAP6</name>
<protein>
    <submittedName>
        <fullName evidence="1">Uncharacterized protein</fullName>
    </submittedName>
</protein>
<dbReference type="RefSeq" id="WP_015158947.1">
    <property type="nucleotide sequence ID" value="NC_019697.1"/>
</dbReference>
<evidence type="ECO:0000313" key="1">
    <source>
        <dbReference type="EMBL" id="AFY92771.1"/>
    </source>
</evidence>
<proteinExistence type="predicted"/>
<gene>
    <name evidence="1" type="ORF">Cha6605_1621</name>
</gene>
<dbReference type="HOGENOM" id="CLU_343135_0_0_3"/>
<sequence>MIPNLELHTKLSNLFHIGFNFITAENTPKPKWRTNRKYRLTRGEFVKLYSDKLSLLGVSFGTTTTYFMLDIDFGSKYHPSNDPTALPKIRQILEKVGIVRIDLIRSSQSGGIHLYGCLPKNVSTIRLATLLHVTLIDAGIELAKGQLECFPNPKPYGEKGHFTYYNPHRVPLQPNSGSLLLSEDGDIILSAENLTHESMLAGFLARTEQSAQAQDMELLNRLMDACYAKYTSNAGIAKYQHHHQDYTEVAREWKENLELTIQTIGWTAHGQTNTLLPNFIAYGVVFLGFKGEELENCLYDLILSAPGYQEHCRHQHEIKAVIKGWVENTERQGYYVEYCGFPARSGLNPHLIAKRIKANRNEHNENLAKRTEQRLNAILAALTEIPDRVGAKIAAIRTKSLELFGEAISRNTLYKPAYKSLWVKAEGAKCDINLAENPTPPSDCIQTSVVTEMQAIRDRHDRQNPAAQTQSQKELSHTPSLYETYVEQSHIALLHHQLQLHCINLFCQSILDLQLLSGESELQQDRSNIQSTSVILDTQNLPAQNIYSTEDFKDDLQSEGIADISNGNGDGEFESSCEPNVQIDIDKDPASAIEIGTKLRRNSHQIGQKTYAALVNCQVVSANGLDWVVRDRDGSSWNVSYHALESGIWEIESDLAVVRDVGVRSVVEIARQMRINLAAIPDALLLEFLHHPDLDAIQRTIELAERLASARSRQQIEELGSSLDRSQKMDLWRVLTVEERSVIETIMAQPHIPPLSSSVVEVETSVESWPPLNCELFVGVMVNTLTGLVGVVKHVFRSVAKPFLVYHESLGRTILYRSEDLRLSY</sequence>
<dbReference type="KEGG" id="cmp:Cha6605_1621"/>
<keyword evidence="2" id="KW-1185">Reference proteome</keyword>
<accession>K9UEE5</accession>
<dbReference type="OrthoDB" id="425592at2"/>
<reference evidence="1 2" key="1">
    <citation type="submission" date="2012-05" db="EMBL/GenBank/DDBJ databases">
        <title>Finished chromosome of genome of Chamaesiphon sp. PCC 6605.</title>
        <authorList>
            <consortium name="US DOE Joint Genome Institute"/>
            <person name="Gugger M."/>
            <person name="Coursin T."/>
            <person name="Rippka R."/>
            <person name="Tandeau De Marsac N."/>
            <person name="Huntemann M."/>
            <person name="Wei C.-L."/>
            <person name="Han J."/>
            <person name="Detter J.C."/>
            <person name="Han C."/>
            <person name="Tapia R."/>
            <person name="Chen A."/>
            <person name="Kyrpides N."/>
            <person name="Mavromatis K."/>
            <person name="Markowitz V."/>
            <person name="Szeto E."/>
            <person name="Ivanova N."/>
            <person name="Pagani I."/>
            <person name="Pati A."/>
            <person name="Goodwin L."/>
            <person name="Nordberg H.P."/>
            <person name="Cantor M.N."/>
            <person name="Hua S.X."/>
            <person name="Woyke T."/>
            <person name="Kerfeld C.A."/>
        </authorList>
    </citation>
    <scope>NUCLEOTIDE SEQUENCE [LARGE SCALE GENOMIC DNA]</scope>
    <source>
        <strain evidence="2">ATCC 27169 / PCC 6605</strain>
    </source>
</reference>
<dbReference type="eggNOG" id="ENOG502Z84V">
    <property type="taxonomic scope" value="Bacteria"/>
</dbReference>
<organism evidence="1 2">
    <name type="scientific">Chamaesiphon minutus (strain ATCC 27169 / PCC 6605)</name>
    <dbReference type="NCBI Taxonomy" id="1173020"/>
    <lineage>
        <taxon>Bacteria</taxon>
        <taxon>Bacillati</taxon>
        <taxon>Cyanobacteriota</taxon>
        <taxon>Cyanophyceae</taxon>
        <taxon>Gomontiellales</taxon>
        <taxon>Chamaesiphonaceae</taxon>
        <taxon>Chamaesiphon</taxon>
    </lineage>
</organism>
<dbReference type="Proteomes" id="UP000010366">
    <property type="component" value="Chromosome"/>
</dbReference>
<dbReference type="EMBL" id="CP003600">
    <property type="protein sequence ID" value="AFY92771.1"/>
    <property type="molecule type" value="Genomic_DNA"/>
</dbReference>
<dbReference type="AlphaFoldDB" id="K9UEE5"/>
<dbReference type="STRING" id="1173020.Cha6605_1621"/>